<dbReference type="OrthoDB" id="9810918at2"/>
<feature type="transmembrane region" description="Helical" evidence="1">
    <location>
        <begin position="181"/>
        <end position="199"/>
    </location>
</feature>
<dbReference type="Gene3D" id="3.10.310.50">
    <property type="match status" value="1"/>
</dbReference>
<evidence type="ECO:0000256" key="2">
    <source>
        <dbReference type="SAM" id="SignalP"/>
    </source>
</evidence>
<comment type="caution">
    <text evidence="4">The sequence shown here is derived from an EMBL/GenBank/DDBJ whole genome shotgun (WGS) entry which is preliminary data.</text>
</comment>
<proteinExistence type="predicted"/>
<keyword evidence="1" id="KW-0812">Transmembrane</keyword>
<feature type="signal peptide" evidence="2">
    <location>
        <begin position="1"/>
        <end position="19"/>
    </location>
</feature>
<dbReference type="Proteomes" id="UP000036958">
    <property type="component" value="Unassembled WGS sequence"/>
</dbReference>
<feature type="domain" description="TPM" evidence="3">
    <location>
        <begin position="32"/>
        <end position="159"/>
    </location>
</feature>
<keyword evidence="5" id="KW-1185">Reference proteome</keyword>
<dbReference type="PATRIC" id="fig|1409788.3.peg.1501"/>
<gene>
    <name evidence="4" type="ORF">NC99_14690</name>
</gene>
<dbReference type="STRING" id="1409788.NC99_14690"/>
<keyword evidence="1" id="KW-1133">Transmembrane helix</keyword>
<dbReference type="Pfam" id="PF04536">
    <property type="entry name" value="TPM_phosphatase"/>
    <property type="match status" value="1"/>
</dbReference>
<dbReference type="InterPro" id="IPR007621">
    <property type="entry name" value="TPM_dom"/>
</dbReference>
<name>A0A0L8VB99_9BACT</name>
<evidence type="ECO:0000313" key="5">
    <source>
        <dbReference type="Proteomes" id="UP000036958"/>
    </source>
</evidence>
<dbReference type="EMBL" id="LGIA01000076">
    <property type="protein sequence ID" value="KOH45731.1"/>
    <property type="molecule type" value="Genomic_DNA"/>
</dbReference>
<keyword evidence="2" id="KW-0732">Signal</keyword>
<sequence>MFKKLSFLLIVFISFSSFAQDLPERPNPPRLVNDLADVLSDTEEQRMEMELVQFARETSNQIAIVTVPSLNGYDAGDFAFRIGEEWGIGQGDKDNGVVVLFKPKVGNERGQVFVAVGYGLEGVIPDAIANRDIVDYEMIPRFKQGDTFGGLYNGTQVIMSLAKGEFSAQEYHEKASGGQGGFPFILLFFLIFFVIIPIFRGKSRYYNAGGRGRASSLPFWLLMGGMMGSGRSHGGSFGNFSSGGGSFGGGGGFGGFGGGSFGGGGAGGSW</sequence>
<evidence type="ECO:0000313" key="4">
    <source>
        <dbReference type="EMBL" id="KOH45731.1"/>
    </source>
</evidence>
<reference evidence="5" key="1">
    <citation type="submission" date="2015-07" db="EMBL/GenBank/DDBJ databases">
        <title>Genome sequencing of Sunxiuqinia dokdonensis strain SK.</title>
        <authorList>
            <person name="Ahn S."/>
            <person name="Kim B.-C."/>
        </authorList>
    </citation>
    <scope>NUCLEOTIDE SEQUENCE [LARGE SCALE GENOMIC DNA]</scope>
    <source>
        <strain evidence="5">SK</strain>
    </source>
</reference>
<organism evidence="4 5">
    <name type="scientific">Sunxiuqinia dokdonensis</name>
    <dbReference type="NCBI Taxonomy" id="1409788"/>
    <lineage>
        <taxon>Bacteria</taxon>
        <taxon>Pseudomonadati</taxon>
        <taxon>Bacteroidota</taxon>
        <taxon>Bacteroidia</taxon>
        <taxon>Marinilabiliales</taxon>
        <taxon>Prolixibacteraceae</taxon>
        <taxon>Sunxiuqinia</taxon>
    </lineage>
</organism>
<accession>A0A0L8VB99</accession>
<dbReference type="PANTHER" id="PTHR30373">
    <property type="entry name" value="UPF0603 PROTEIN YGCG"/>
    <property type="match status" value="1"/>
</dbReference>
<dbReference type="RefSeq" id="WP_053181220.1">
    <property type="nucleotide sequence ID" value="NZ_LGIA01000076.1"/>
</dbReference>
<protein>
    <recommendedName>
        <fullName evidence="3">TPM domain-containing protein</fullName>
    </recommendedName>
</protein>
<evidence type="ECO:0000259" key="3">
    <source>
        <dbReference type="Pfam" id="PF04536"/>
    </source>
</evidence>
<dbReference type="PANTHER" id="PTHR30373:SF2">
    <property type="entry name" value="UPF0603 PROTEIN YGCG"/>
    <property type="match status" value="1"/>
</dbReference>
<evidence type="ECO:0000256" key="1">
    <source>
        <dbReference type="SAM" id="Phobius"/>
    </source>
</evidence>
<dbReference type="AlphaFoldDB" id="A0A0L8VB99"/>
<feature type="chain" id="PRO_5005591741" description="TPM domain-containing protein" evidence="2">
    <location>
        <begin position="20"/>
        <end position="270"/>
    </location>
</feature>
<keyword evidence="1" id="KW-0472">Membrane</keyword>